<dbReference type="Pfam" id="PF14534">
    <property type="entry name" value="DUF4440"/>
    <property type="match status" value="1"/>
</dbReference>
<sequence>MKRLLLLFLIIPVSIIAQEPQIEQDKAAIKALLIAQKDAWNNYDIETFMEGYWKSEDLAFYGSGGVIKGWQATLERYKKSYPSEAHFGTLDFVFNAITPITEVSYYVMGEFHLTRTVGNANGIFMLVLKKIDGEWKIIADTSASTD</sequence>
<proteinExistence type="predicted"/>
<dbReference type="SUPFAM" id="SSF54427">
    <property type="entry name" value="NTF2-like"/>
    <property type="match status" value="1"/>
</dbReference>
<evidence type="ECO:0000313" key="4">
    <source>
        <dbReference type="Proteomes" id="UP000718451"/>
    </source>
</evidence>
<dbReference type="RefSeq" id="WP_168551261.1">
    <property type="nucleotide sequence ID" value="NZ_JAAWWL010000001.1"/>
</dbReference>
<organism evidence="3 4">
    <name type="scientific">Croceivirga thetidis</name>
    <dbReference type="NCBI Taxonomy" id="2721623"/>
    <lineage>
        <taxon>Bacteria</taxon>
        <taxon>Pseudomonadati</taxon>
        <taxon>Bacteroidota</taxon>
        <taxon>Flavobacteriia</taxon>
        <taxon>Flavobacteriales</taxon>
        <taxon>Flavobacteriaceae</taxon>
        <taxon>Croceivirga</taxon>
    </lineage>
</organism>
<feature type="domain" description="DUF4440" evidence="2">
    <location>
        <begin position="29"/>
        <end position="137"/>
    </location>
</feature>
<dbReference type="InterPro" id="IPR032710">
    <property type="entry name" value="NTF2-like_dom_sf"/>
</dbReference>
<dbReference type="Gene3D" id="3.10.450.50">
    <property type="match status" value="1"/>
</dbReference>
<dbReference type="InterPro" id="IPR027843">
    <property type="entry name" value="DUF4440"/>
</dbReference>
<feature type="chain" id="PRO_5045539351" evidence="1">
    <location>
        <begin position="18"/>
        <end position="146"/>
    </location>
</feature>
<evidence type="ECO:0000259" key="2">
    <source>
        <dbReference type="Pfam" id="PF14534"/>
    </source>
</evidence>
<evidence type="ECO:0000313" key="3">
    <source>
        <dbReference type="EMBL" id="NKI31064.1"/>
    </source>
</evidence>
<feature type="signal peptide" evidence="1">
    <location>
        <begin position="1"/>
        <end position="17"/>
    </location>
</feature>
<accession>A0ABX1GN52</accession>
<name>A0ABX1GN52_9FLAO</name>
<protein>
    <submittedName>
        <fullName evidence="3">Nuclear transport factor 2 family protein</fullName>
    </submittedName>
</protein>
<keyword evidence="4" id="KW-1185">Reference proteome</keyword>
<dbReference type="Proteomes" id="UP000718451">
    <property type="component" value="Unassembled WGS sequence"/>
</dbReference>
<reference evidence="3 4" key="1">
    <citation type="submission" date="2020-04" db="EMBL/GenBank/DDBJ databases">
        <authorList>
            <person name="Yoon J."/>
        </authorList>
    </citation>
    <scope>NUCLEOTIDE SEQUENCE [LARGE SCALE GENOMIC DNA]</scope>
    <source>
        <strain evidence="3 4">DJ-13</strain>
    </source>
</reference>
<comment type="caution">
    <text evidence="3">The sequence shown here is derived from an EMBL/GenBank/DDBJ whole genome shotgun (WGS) entry which is preliminary data.</text>
</comment>
<keyword evidence="1" id="KW-0732">Signal</keyword>
<gene>
    <name evidence="3" type="ORF">HCU67_03855</name>
</gene>
<evidence type="ECO:0000256" key="1">
    <source>
        <dbReference type="SAM" id="SignalP"/>
    </source>
</evidence>
<dbReference type="EMBL" id="JAAWWL010000001">
    <property type="protein sequence ID" value="NKI31064.1"/>
    <property type="molecule type" value="Genomic_DNA"/>
</dbReference>